<evidence type="ECO:0000313" key="1">
    <source>
        <dbReference type="EMBL" id="MCF2301523.1"/>
    </source>
</evidence>
<dbReference type="InterPro" id="IPR047777">
    <property type="entry name" value="LapA-like_RM"/>
</dbReference>
<accession>A0AAW4ZT03</accession>
<gene>
    <name evidence="1" type="ORF">GLP33_07245</name>
</gene>
<sequence length="428" mass="44695">MVKNDNNKVEAFKLVDGESFVIQPNQQPITVIDLHDLQPNEIIVTNRDATFILIKDGVEQVVNIPCPSCSISTPNGIETVELDNGIVFNGEAKNNTSFSADDIESLQNAILAGQDPTTLFEAAAAGNESAAGSVGLNGSSATASFITINYDNDAVLAEAGFDTAYDPHRATQAIDPRVILAADGGELGSMVVVEGDLEPQTGAQGYPVQTSTSIVVDAATLPLESASFVFDSLSINTLLSELNNEISSGGQAVSFIFDTQTNSIIGTLNGTTVMSITLDASSTNGRDVTVNITTTINQPIDHVEGNSSGLVSRDGDNITVDVAIQGADSNGNPLDQPISVDITIKDGANPEFSTDKGTTIDETIQNGQIINGDVPLDVGSDAIQRIDFNAEQPSLQSITSNGEATSFSVNGNVLTVVDSNDKPVMVVT</sequence>
<protein>
    <submittedName>
        <fullName evidence="1">Retention module-containing protein</fullName>
    </submittedName>
</protein>
<dbReference type="Proteomes" id="UP000813876">
    <property type="component" value="Unassembled WGS sequence"/>
</dbReference>
<dbReference type="RefSeq" id="WP_232580925.1">
    <property type="nucleotide sequence ID" value="NZ_WMCP01000005.1"/>
</dbReference>
<proteinExistence type="predicted"/>
<name>A0AAW4ZT03_PHOPO</name>
<dbReference type="AlphaFoldDB" id="A0AAW4ZT03"/>
<dbReference type="EMBL" id="WMCP01000005">
    <property type="protein sequence ID" value="MCF2301523.1"/>
    <property type="molecule type" value="Genomic_DNA"/>
</dbReference>
<comment type="caution">
    <text evidence="1">The sequence shown here is derived from an EMBL/GenBank/DDBJ whole genome shotgun (WGS) entry which is preliminary data.</text>
</comment>
<dbReference type="NCBIfam" id="NF033682">
    <property type="entry name" value="retention_LapA"/>
    <property type="match status" value="1"/>
</dbReference>
<reference evidence="1" key="1">
    <citation type="submission" date="2019-11" db="EMBL/GenBank/DDBJ databases">
        <title>Comparative genomics of photobacteria reveal adaptation to distinct habitats.</title>
        <authorList>
            <person name="Fuertes-Perez S."/>
            <person name="Hilgarth M."/>
            <person name="Vogel R.F."/>
        </authorList>
    </citation>
    <scope>NUCLEOTIDE SEQUENCE</scope>
    <source>
        <strain evidence="1">TMW2.2145</strain>
    </source>
</reference>
<feature type="non-terminal residue" evidence="1">
    <location>
        <position position="428"/>
    </location>
</feature>
<organism evidence="1 2">
    <name type="scientific">Photobacterium phosphoreum</name>
    <dbReference type="NCBI Taxonomy" id="659"/>
    <lineage>
        <taxon>Bacteria</taxon>
        <taxon>Pseudomonadati</taxon>
        <taxon>Pseudomonadota</taxon>
        <taxon>Gammaproteobacteria</taxon>
        <taxon>Vibrionales</taxon>
        <taxon>Vibrionaceae</taxon>
        <taxon>Photobacterium</taxon>
    </lineage>
</organism>
<evidence type="ECO:0000313" key="2">
    <source>
        <dbReference type="Proteomes" id="UP000813876"/>
    </source>
</evidence>